<dbReference type="Proteomes" id="UP000644699">
    <property type="component" value="Unassembled WGS sequence"/>
</dbReference>
<evidence type="ECO:0000256" key="1">
    <source>
        <dbReference type="SAM" id="MobiDB-lite"/>
    </source>
</evidence>
<proteinExistence type="predicted"/>
<gene>
    <name evidence="2" type="ORF">GCM10011390_35680</name>
</gene>
<comment type="caution">
    <text evidence="2">The sequence shown here is derived from an EMBL/GenBank/DDBJ whole genome shotgun (WGS) entry which is preliminary data.</text>
</comment>
<dbReference type="EMBL" id="BMIQ01000006">
    <property type="protein sequence ID" value="GGE13449.1"/>
    <property type="molecule type" value="Genomic_DNA"/>
</dbReference>
<feature type="region of interest" description="Disordered" evidence="1">
    <location>
        <begin position="38"/>
        <end position="96"/>
    </location>
</feature>
<accession>A0A916ZUI5</accession>
<dbReference type="RefSeq" id="WP_188910906.1">
    <property type="nucleotide sequence ID" value="NZ_BMIQ01000006.1"/>
</dbReference>
<sequence>MQARRTARAARTGHVIEGSAVVVERISVAPQKVLRPAQPAPINDNARADLPFARPRPMGPDLLFQGAARGYARPKAPRPEASATARPAGLSDEAGRRQASVGVAVALVATLAAWTVPDLPKPAPHSTQAAPSATTAAGAAPAAPGRGDRITIRK</sequence>
<name>A0A916ZUI5_9HYPH</name>
<reference evidence="2" key="2">
    <citation type="submission" date="2020-09" db="EMBL/GenBank/DDBJ databases">
        <authorList>
            <person name="Sun Q."/>
            <person name="Zhou Y."/>
        </authorList>
    </citation>
    <scope>NUCLEOTIDE SEQUENCE</scope>
    <source>
        <strain evidence="2">CGMCC 1.15367</strain>
    </source>
</reference>
<evidence type="ECO:0000313" key="2">
    <source>
        <dbReference type="EMBL" id="GGE13449.1"/>
    </source>
</evidence>
<keyword evidence="3" id="KW-1185">Reference proteome</keyword>
<reference evidence="2" key="1">
    <citation type="journal article" date="2014" name="Int. J. Syst. Evol. Microbiol.">
        <title>Complete genome sequence of Corynebacterium casei LMG S-19264T (=DSM 44701T), isolated from a smear-ripened cheese.</title>
        <authorList>
            <consortium name="US DOE Joint Genome Institute (JGI-PGF)"/>
            <person name="Walter F."/>
            <person name="Albersmeier A."/>
            <person name="Kalinowski J."/>
            <person name="Ruckert C."/>
        </authorList>
    </citation>
    <scope>NUCLEOTIDE SEQUENCE</scope>
    <source>
        <strain evidence="2">CGMCC 1.15367</strain>
    </source>
</reference>
<dbReference type="AlphaFoldDB" id="A0A916ZUI5"/>
<organism evidence="2 3">
    <name type="scientific">Aureimonas endophytica</name>
    <dbReference type="NCBI Taxonomy" id="2027858"/>
    <lineage>
        <taxon>Bacteria</taxon>
        <taxon>Pseudomonadati</taxon>
        <taxon>Pseudomonadota</taxon>
        <taxon>Alphaproteobacteria</taxon>
        <taxon>Hyphomicrobiales</taxon>
        <taxon>Aurantimonadaceae</taxon>
        <taxon>Aureimonas</taxon>
    </lineage>
</organism>
<protein>
    <submittedName>
        <fullName evidence="2">Uncharacterized protein</fullName>
    </submittedName>
</protein>
<evidence type="ECO:0000313" key="3">
    <source>
        <dbReference type="Proteomes" id="UP000644699"/>
    </source>
</evidence>
<feature type="region of interest" description="Disordered" evidence="1">
    <location>
        <begin position="118"/>
        <end position="154"/>
    </location>
</feature>
<feature type="compositionally biased region" description="Low complexity" evidence="1">
    <location>
        <begin position="124"/>
        <end position="145"/>
    </location>
</feature>